<evidence type="ECO:0000256" key="1">
    <source>
        <dbReference type="ARBA" id="ARBA00001947"/>
    </source>
</evidence>
<dbReference type="CDD" id="cd08260">
    <property type="entry name" value="Zn_ADH6"/>
    <property type="match status" value="1"/>
</dbReference>
<dbReference type="Proteomes" id="UP000537775">
    <property type="component" value="Unassembled WGS sequence"/>
</dbReference>
<keyword evidence="8" id="KW-1185">Reference proteome</keyword>
<evidence type="ECO:0000256" key="5">
    <source>
        <dbReference type="RuleBase" id="RU361277"/>
    </source>
</evidence>
<dbReference type="AlphaFoldDB" id="A0A7X0KVY8"/>
<evidence type="ECO:0000313" key="7">
    <source>
        <dbReference type="EMBL" id="MBB6392730.1"/>
    </source>
</evidence>
<comment type="caution">
    <text evidence="7">The sequence shown here is derived from an EMBL/GenBank/DDBJ whole genome shotgun (WGS) entry which is preliminary data.</text>
</comment>
<dbReference type="InterPro" id="IPR050129">
    <property type="entry name" value="Zn_alcohol_dh"/>
</dbReference>
<dbReference type="PANTHER" id="PTHR43401">
    <property type="entry name" value="L-THREONINE 3-DEHYDROGENASE"/>
    <property type="match status" value="1"/>
</dbReference>
<comment type="cofactor">
    <cofactor evidence="1 5">
        <name>Zn(2+)</name>
        <dbReference type="ChEBI" id="CHEBI:29105"/>
    </cofactor>
</comment>
<dbReference type="InterPro" id="IPR011032">
    <property type="entry name" value="GroES-like_sf"/>
</dbReference>
<dbReference type="InterPro" id="IPR002328">
    <property type="entry name" value="ADH_Zn_CS"/>
</dbReference>
<comment type="similarity">
    <text evidence="5">Belongs to the zinc-containing alcohol dehydrogenase family.</text>
</comment>
<dbReference type="Gene3D" id="3.90.180.10">
    <property type="entry name" value="Medium-chain alcohol dehydrogenases, catalytic domain"/>
    <property type="match status" value="1"/>
</dbReference>
<keyword evidence="2 5" id="KW-0479">Metal-binding</keyword>
<dbReference type="EC" id="1.1.1.1" evidence="7"/>
<keyword evidence="4 7" id="KW-0560">Oxidoreductase</keyword>
<dbReference type="SUPFAM" id="SSF51735">
    <property type="entry name" value="NAD(P)-binding Rossmann-fold domains"/>
    <property type="match status" value="1"/>
</dbReference>
<evidence type="ECO:0000256" key="3">
    <source>
        <dbReference type="ARBA" id="ARBA00022833"/>
    </source>
</evidence>
<dbReference type="PANTHER" id="PTHR43401:SF5">
    <property type="entry name" value="ALCOHOL DEHYDROGENASE-RELATED"/>
    <property type="match status" value="1"/>
</dbReference>
<evidence type="ECO:0000259" key="6">
    <source>
        <dbReference type="SMART" id="SM00829"/>
    </source>
</evidence>
<dbReference type="GO" id="GO:0004022">
    <property type="term" value="F:alcohol dehydrogenase (NAD+) activity"/>
    <property type="evidence" value="ECO:0007669"/>
    <property type="project" value="UniProtKB-EC"/>
</dbReference>
<evidence type="ECO:0000256" key="2">
    <source>
        <dbReference type="ARBA" id="ARBA00022723"/>
    </source>
</evidence>
<evidence type="ECO:0000313" key="8">
    <source>
        <dbReference type="Proteomes" id="UP000537775"/>
    </source>
</evidence>
<protein>
    <submittedName>
        <fullName evidence="7">Alcohol dehydrogenase</fullName>
        <ecNumber evidence="7">1.1.1.1</ecNumber>
    </submittedName>
</protein>
<proteinExistence type="inferred from homology"/>
<dbReference type="InterPro" id="IPR013154">
    <property type="entry name" value="ADH-like_N"/>
</dbReference>
<dbReference type="InterPro" id="IPR036291">
    <property type="entry name" value="NAD(P)-bd_dom_sf"/>
</dbReference>
<feature type="domain" description="Enoyl reductase (ER)" evidence="6">
    <location>
        <begin position="10"/>
        <end position="341"/>
    </location>
</feature>
<dbReference type="Pfam" id="PF08240">
    <property type="entry name" value="ADH_N"/>
    <property type="match status" value="1"/>
</dbReference>
<dbReference type="RefSeq" id="WP_184751768.1">
    <property type="nucleotide sequence ID" value="NZ_BAAAJR010000001.1"/>
</dbReference>
<dbReference type="Pfam" id="PF00107">
    <property type="entry name" value="ADH_zinc_N"/>
    <property type="match status" value="1"/>
</dbReference>
<dbReference type="SUPFAM" id="SSF50129">
    <property type="entry name" value="GroES-like"/>
    <property type="match status" value="1"/>
</dbReference>
<dbReference type="PROSITE" id="PS00059">
    <property type="entry name" value="ADH_ZINC"/>
    <property type="match status" value="1"/>
</dbReference>
<dbReference type="SMART" id="SM00829">
    <property type="entry name" value="PKS_ER"/>
    <property type="match status" value="1"/>
</dbReference>
<gene>
    <name evidence="7" type="ORF">HD594_003043</name>
</gene>
<name>A0A7X0KVY8_9MICO</name>
<evidence type="ECO:0000256" key="4">
    <source>
        <dbReference type="ARBA" id="ARBA00023002"/>
    </source>
</evidence>
<dbReference type="EMBL" id="JACHML010000001">
    <property type="protein sequence ID" value="MBB6392730.1"/>
    <property type="molecule type" value="Genomic_DNA"/>
</dbReference>
<organism evidence="7 8">
    <name type="scientific">Microbacterium thalassium</name>
    <dbReference type="NCBI Taxonomy" id="362649"/>
    <lineage>
        <taxon>Bacteria</taxon>
        <taxon>Bacillati</taxon>
        <taxon>Actinomycetota</taxon>
        <taxon>Actinomycetes</taxon>
        <taxon>Micrococcales</taxon>
        <taxon>Microbacteriaceae</taxon>
        <taxon>Microbacterium</taxon>
    </lineage>
</organism>
<reference evidence="7 8" key="1">
    <citation type="submission" date="2020-08" db="EMBL/GenBank/DDBJ databases">
        <title>Sequencing the genomes of 1000 actinobacteria strains.</title>
        <authorList>
            <person name="Klenk H.-P."/>
        </authorList>
    </citation>
    <scope>NUCLEOTIDE SEQUENCE [LARGE SCALE GENOMIC DNA]</scope>
    <source>
        <strain evidence="7 8">DSM 12511</strain>
    </source>
</reference>
<sequence length="355" mass="36113">MQAVSYDAYGSEPSLVEVADPVCPDDGVVIEVRATGVCRSDWHAWRGHDPVPLPQIPGHEFAGVVAEVGPSVTTVRIGDRVTVPFVCGCGTCEWCVAGDAQICPAQQQPGFTMPGSFAERVAIPAADFNIVHLADGLGFVAAASLGCRFATAYRALTVHGAVRAGEWVSVYGCGGVGLSAVMIASALGARVIAVDRSPAALSLAQEFGAEVTLEAADDTPSRIIELTGGGAAVSLDAVGSAETAVASISSLRPRGRHVQVGLLLGADAAPAVPMGQVIAKELEIHGSHGMAARDYAGMLELVASGAVRPERLVGDVIGLADAGAALAAMDAPAPGRGMTVIEFSPSAPPWDFGPT</sequence>
<dbReference type="InterPro" id="IPR020843">
    <property type="entry name" value="ER"/>
</dbReference>
<dbReference type="GO" id="GO:0008270">
    <property type="term" value="F:zinc ion binding"/>
    <property type="evidence" value="ECO:0007669"/>
    <property type="project" value="InterPro"/>
</dbReference>
<dbReference type="InterPro" id="IPR013149">
    <property type="entry name" value="ADH-like_C"/>
</dbReference>
<accession>A0A7X0KVY8</accession>
<keyword evidence="3 5" id="KW-0862">Zinc</keyword>